<evidence type="ECO:0000313" key="6">
    <source>
        <dbReference type="Proteomes" id="UP001388673"/>
    </source>
</evidence>
<gene>
    <name evidence="5" type="ORF">IAR55_005979</name>
</gene>
<evidence type="ECO:0000259" key="4">
    <source>
        <dbReference type="Pfam" id="PF02826"/>
    </source>
</evidence>
<dbReference type="Proteomes" id="UP001388673">
    <property type="component" value="Unassembled WGS sequence"/>
</dbReference>
<proteinExistence type="inferred from homology"/>
<reference evidence="5 6" key="1">
    <citation type="journal article" date="2024" name="bioRxiv">
        <title>Comparative genomics of Cryptococcus and Kwoniella reveals pathogenesis evolution and contrasting karyotype dynamics via intercentromeric recombination or chromosome fusion.</title>
        <authorList>
            <person name="Coelho M.A."/>
            <person name="David-Palma M."/>
            <person name="Shea T."/>
            <person name="Bowers K."/>
            <person name="McGinley-Smith S."/>
            <person name="Mohammad A.W."/>
            <person name="Gnirke A."/>
            <person name="Yurkov A.M."/>
            <person name="Nowrousian M."/>
            <person name="Sun S."/>
            <person name="Cuomo C.A."/>
            <person name="Heitman J."/>
        </authorList>
    </citation>
    <scope>NUCLEOTIDE SEQUENCE [LARGE SCALE GENOMIC DNA]</scope>
    <source>
        <strain evidence="5 6">CBS 13917</strain>
    </source>
</reference>
<dbReference type="InterPro" id="IPR006139">
    <property type="entry name" value="D-isomer_2_OHA_DH_cat_dom"/>
</dbReference>
<feature type="domain" description="D-isomer specific 2-hydroxyacid dehydrogenase NAD-binding" evidence="4">
    <location>
        <begin position="143"/>
        <end position="261"/>
    </location>
</feature>
<evidence type="ECO:0000256" key="1">
    <source>
        <dbReference type="ARBA" id="ARBA00023002"/>
    </source>
</evidence>
<accession>A0AAW0YVF5</accession>
<comment type="caution">
    <text evidence="5">The sequence shown here is derived from an EMBL/GenBank/DDBJ whole genome shotgun (WGS) entry which is preliminary data.</text>
</comment>
<dbReference type="KEGG" id="kne:92183237"/>
<dbReference type="InterPro" id="IPR036291">
    <property type="entry name" value="NAD(P)-bd_dom_sf"/>
</dbReference>
<organism evidence="5 6">
    <name type="scientific">Kwoniella newhampshirensis</name>
    <dbReference type="NCBI Taxonomy" id="1651941"/>
    <lineage>
        <taxon>Eukaryota</taxon>
        <taxon>Fungi</taxon>
        <taxon>Dikarya</taxon>
        <taxon>Basidiomycota</taxon>
        <taxon>Agaricomycotina</taxon>
        <taxon>Tremellomycetes</taxon>
        <taxon>Tremellales</taxon>
        <taxon>Cryptococcaceae</taxon>
        <taxon>Kwoniella</taxon>
    </lineage>
</organism>
<dbReference type="GO" id="GO:0030267">
    <property type="term" value="F:glyoxylate reductase (NADPH) activity"/>
    <property type="evidence" value="ECO:0007669"/>
    <property type="project" value="TreeGrafter"/>
</dbReference>
<dbReference type="SUPFAM" id="SSF52283">
    <property type="entry name" value="Formate/glycerate dehydrogenase catalytic domain-like"/>
    <property type="match status" value="1"/>
</dbReference>
<dbReference type="GO" id="GO:0016618">
    <property type="term" value="F:hydroxypyruvate reductase [NAD(P)H] activity"/>
    <property type="evidence" value="ECO:0007669"/>
    <property type="project" value="TreeGrafter"/>
</dbReference>
<keyword evidence="6" id="KW-1185">Reference proteome</keyword>
<dbReference type="GeneID" id="92183237"/>
<dbReference type="GO" id="GO:0051287">
    <property type="term" value="F:NAD binding"/>
    <property type="evidence" value="ECO:0007669"/>
    <property type="project" value="InterPro"/>
</dbReference>
<dbReference type="PANTHER" id="PTHR10996:SF129">
    <property type="entry name" value="2-HYDROXYACID DEHYDROGENASE C1773.17C-RELATED"/>
    <property type="match status" value="1"/>
</dbReference>
<dbReference type="Pfam" id="PF02826">
    <property type="entry name" value="2-Hacid_dh_C"/>
    <property type="match status" value="1"/>
</dbReference>
<dbReference type="EMBL" id="JBCAWK010000011">
    <property type="protein sequence ID" value="KAK8846889.1"/>
    <property type="molecule type" value="Genomic_DNA"/>
</dbReference>
<dbReference type="Gene3D" id="3.40.50.720">
    <property type="entry name" value="NAD(P)-binding Rossmann-like Domain"/>
    <property type="match status" value="2"/>
</dbReference>
<dbReference type="RefSeq" id="XP_066800839.1">
    <property type="nucleotide sequence ID" value="XM_066949066.1"/>
</dbReference>
<evidence type="ECO:0000256" key="2">
    <source>
        <dbReference type="RuleBase" id="RU003719"/>
    </source>
</evidence>
<dbReference type="Pfam" id="PF00389">
    <property type="entry name" value="2-Hacid_dh"/>
    <property type="match status" value="1"/>
</dbReference>
<keyword evidence="1 2" id="KW-0560">Oxidoreductase</keyword>
<dbReference type="SUPFAM" id="SSF51735">
    <property type="entry name" value="NAD(P)-binding Rossmann-fold domains"/>
    <property type="match status" value="1"/>
</dbReference>
<feature type="domain" description="D-isomer specific 2-hydroxyacid dehydrogenase catalytic" evidence="3">
    <location>
        <begin position="99"/>
        <end position="293"/>
    </location>
</feature>
<dbReference type="AlphaFoldDB" id="A0AAW0YVF5"/>
<comment type="similarity">
    <text evidence="2">Belongs to the D-isomer specific 2-hydroxyacid dehydrogenase family.</text>
</comment>
<evidence type="ECO:0000259" key="3">
    <source>
        <dbReference type="Pfam" id="PF00389"/>
    </source>
</evidence>
<dbReference type="InterPro" id="IPR050223">
    <property type="entry name" value="D-isomer_2-hydroxyacid_DH"/>
</dbReference>
<evidence type="ECO:0000313" key="5">
    <source>
        <dbReference type="EMBL" id="KAK8846889.1"/>
    </source>
</evidence>
<dbReference type="GO" id="GO:0005829">
    <property type="term" value="C:cytosol"/>
    <property type="evidence" value="ECO:0007669"/>
    <property type="project" value="TreeGrafter"/>
</dbReference>
<dbReference type="InterPro" id="IPR006140">
    <property type="entry name" value="D-isomer_DH_NAD-bd"/>
</dbReference>
<dbReference type="PANTHER" id="PTHR10996">
    <property type="entry name" value="2-HYDROXYACID DEHYDROGENASE-RELATED"/>
    <property type="match status" value="1"/>
</dbReference>
<name>A0AAW0YVF5_9TREE</name>
<protein>
    <submittedName>
        <fullName evidence="5">Uncharacterized protein</fullName>
    </submittedName>
</protein>
<sequence length="299" mass="32642">MSTAAAPKPKILGVGPAQAAHEEFEQLTRDYEVHMVTRGPRAEVKARIAEACEQHGPFDAAFILFANASYAPMDDELLGPLWNNGNSECLPCLSELTSTDVGVFAQCGTGYDNVRVNEITKHQCYFTNTPDAVTESTADFTVFLFLAVLRGTSYCEMVARTGLWHQGLELSTDPAGLTLGVFGMGRIGKDFVRKVRAFGVKIIYNTRTQLSADEEKELGIQYASKDELLSSSDIISCLCPGTPETYHLINAKAFSKMKDVAAYTQGTIYRGERDAFANVRAFLERGSPVTPVNGPFQAV</sequence>